<evidence type="ECO:0000313" key="2">
    <source>
        <dbReference type="Proteomes" id="UP000318939"/>
    </source>
</evidence>
<name>A0ABY8IPQ0_9HYPH</name>
<geneLocation type="plasmid" evidence="1 2">
    <name>unnamed1</name>
</geneLocation>
<dbReference type="Proteomes" id="UP000318939">
    <property type="component" value="Plasmid unnamed1"/>
</dbReference>
<reference evidence="1 2" key="1">
    <citation type="journal article" date="2019" name="Phytopathology">
        <title>A Novel Group of Rhizobium tumorigenes-Like Agrobacteria Associated with Crown Gall Disease of Rhododendron and Blueberry.</title>
        <authorList>
            <person name="Kuzmanovic N."/>
            <person name="Behrens P."/>
            <person name="Idczak E."/>
            <person name="Wagner S."/>
            <person name="Gotz M."/>
            <person name="Sproer C."/>
            <person name="Bunk B."/>
            <person name="Overmann J."/>
            <person name="Smalla K."/>
        </authorList>
    </citation>
    <scope>NUCLEOTIDE SEQUENCE [LARGE SCALE GENOMIC DNA]</scope>
    <source>
        <strain evidence="2">rho-6.2</strain>
    </source>
</reference>
<evidence type="ECO:0000313" key="1">
    <source>
        <dbReference type="EMBL" id="WFS25162.1"/>
    </source>
</evidence>
<keyword evidence="2" id="KW-1185">Reference proteome</keyword>
<evidence type="ECO:0008006" key="3">
    <source>
        <dbReference type="Google" id="ProtNLM"/>
    </source>
</evidence>
<reference evidence="1 2" key="2">
    <citation type="journal article" date="2023" name="MicrobiologyOpen">
        <title>Genomics of the tumorigenes clade of the family Rhizobiaceae and description of Rhizobium rhododendri sp. nov.</title>
        <authorList>
            <person name="Kuzmanovic N."/>
            <person name="diCenzo G.C."/>
            <person name="Bunk B."/>
            <person name="Sproeer C."/>
            <person name="Fruehling A."/>
            <person name="Neumann-Schaal M."/>
            <person name="Overmann J."/>
            <person name="Smalla K."/>
        </authorList>
    </citation>
    <scope>NUCLEOTIDE SEQUENCE [LARGE SCALE GENOMIC DNA]</scope>
    <source>
        <strain evidence="2">rho-6.2</strain>
        <plasmid evidence="1 2">unnamed1</plasmid>
    </source>
</reference>
<proteinExistence type="predicted"/>
<dbReference type="EMBL" id="CP117268">
    <property type="protein sequence ID" value="WFS25162.1"/>
    <property type="molecule type" value="Genomic_DNA"/>
</dbReference>
<dbReference type="RefSeq" id="WP_279621438.1">
    <property type="nucleotide sequence ID" value="NZ_CP117268.1"/>
</dbReference>
<organism evidence="1 2">
    <name type="scientific">Rhizobium rhododendri</name>
    <dbReference type="NCBI Taxonomy" id="2506430"/>
    <lineage>
        <taxon>Bacteria</taxon>
        <taxon>Pseudomonadati</taxon>
        <taxon>Pseudomonadota</taxon>
        <taxon>Alphaproteobacteria</taxon>
        <taxon>Hyphomicrobiales</taxon>
        <taxon>Rhizobiaceae</taxon>
        <taxon>Rhizobium/Agrobacterium group</taxon>
        <taxon>Rhizobium</taxon>
    </lineage>
</organism>
<protein>
    <recommendedName>
        <fullName evidence="3">Antitoxin Xre/MbcA/ParS-like toxin-binding domain-containing protein</fullName>
    </recommendedName>
</protein>
<keyword evidence="1" id="KW-0614">Plasmid</keyword>
<accession>A0ABY8IPQ0</accession>
<sequence>MVQRAPPRRRNKPDAGPDGMMTMFVLKTNPFAGVDGFSLPSGARVAVVTSKPAAARSVARRLAERIQSDGFLVRMAQAETGNQETPRTDAKSEIDRDAFKPDARSKAILQGIRIAQSDLKAAGGAYDLDEVQALLNGITRQAVDKRVQEGSLLAVPGPSNRRRYPTLQFDRSGVLIDGLKEVQAVLPVESSWGVLNFLAREDDRLSGRRPIDVLREGNIALVVDAARRFGEQGA</sequence>
<gene>
    <name evidence="1" type="ORF">PR018_23100</name>
</gene>